<dbReference type="RefSeq" id="WP_085071742.1">
    <property type="nucleotide sequence ID" value="NZ_CP019706.1"/>
</dbReference>
<dbReference type="InterPro" id="IPR049826">
    <property type="entry name" value="Ig-like_ice"/>
</dbReference>
<evidence type="ECO:0008006" key="3">
    <source>
        <dbReference type="Google" id="ProtNLM"/>
    </source>
</evidence>
<dbReference type="OrthoDB" id="8481600at2"/>
<accession>A0A1W6B9D1</accession>
<proteinExistence type="predicted"/>
<dbReference type="Gene3D" id="2.60.40.10">
    <property type="entry name" value="Immunoglobulins"/>
    <property type="match status" value="7"/>
</dbReference>
<gene>
    <name evidence="1" type="ORF">B1H58_17655</name>
</gene>
<organism evidence="1 2">
    <name type="scientific">Pantoea alhagi</name>
    <dbReference type="NCBI Taxonomy" id="1891675"/>
    <lineage>
        <taxon>Bacteria</taxon>
        <taxon>Pseudomonadati</taxon>
        <taxon>Pseudomonadota</taxon>
        <taxon>Gammaproteobacteria</taxon>
        <taxon>Enterobacterales</taxon>
        <taxon>Erwiniaceae</taxon>
        <taxon>Pantoea</taxon>
    </lineage>
</organism>
<dbReference type="STRING" id="1891675.B1H58_17655"/>
<protein>
    <recommendedName>
        <fullName evidence="3">Bacterial Ig-like domain-containing protein</fullName>
    </recommendedName>
</protein>
<dbReference type="KEGG" id="palh:B1H58_17655"/>
<sequence>MSSDSTNLRSESGLVTSAIQAAPPITIDSFSGDGLLNGREKQVEQLISGRVSADIAVGERVDIEAFGQRWHTTVGNDRVWSVNLPSRDVLLFPAGDGVISAVVSDLEGNQRFAAKEVTVQAGSGNEYSARIEINTVGDYAIRDAIVAGEDLSFTGRTYNVASGKTVTVTINDQDYTAQVQPGGFWRITLPNEDLQTLPDGRVSLLASVADLTETAATSQQLLVAHSVTEGGSLTLNPITGDNIVDANEARGWLKVNGTSEGITTGNTVEVVINDIYHYALIQEDGTWEVTLTQSEVQSLNEGDNYAYVNTYDEFYRYSSDIADFIVDRFPPYQPITIDDVIGDSNFNGREKRVDQVISGMLDETDNDWLQLTVMLNGKSYNATITSEGAWSAVIPSADMLALPEGNVLLRAQALSESGDIYTNNKVIDVTAGLGNNYSARVTLDPLADDSVLNALENYQDLLISGRAYNAASGKIVTVTLNGEHYTTEVQDGGYWNLNISWIDLHYLKLGSATLLASLADLGETATSVQIINVDRPQPQITIDPFTGDNVLSYAESQDNQVITGTSQHIQRGQTITVTLGEKEYSTVTSTDNDWSIFVPAADLQALTNNSELIEVRVTTEWEQDVSASELVQIQAPPRSGITMSPISEDQILTPEEALSPLTISGTLQGTFSPGSEIEMIIGESMYYTIPEGSAWSFTLTPADLARLEEGSNTVYVRTNDAFGREVTAVQSLLVDKADTADALTLDTLGMQASHEQDIMQLLASENQEAESSQAGITMPMETQISLAETVSEIWNPVTQDRVSGSSNLPVIENTLAEVLVQHNLDTRIV</sequence>
<dbReference type="NCBIfam" id="NF033510">
    <property type="entry name" value="Ca_tandemer"/>
    <property type="match status" value="7"/>
</dbReference>
<dbReference type="EMBL" id="CP019706">
    <property type="protein sequence ID" value="ARJ43690.1"/>
    <property type="molecule type" value="Genomic_DNA"/>
</dbReference>
<reference evidence="1 2" key="1">
    <citation type="submission" date="2017-02" db="EMBL/GenBank/DDBJ databases">
        <title>Complete genome sequence of the drought resistance-promoting endophyte Pantoea alhagi LTYR-11Z.</title>
        <authorList>
            <person name="Zhang L."/>
        </authorList>
    </citation>
    <scope>NUCLEOTIDE SEQUENCE [LARGE SCALE GENOMIC DNA]</scope>
    <source>
        <strain evidence="1 2">LTYR-11Z</strain>
    </source>
</reference>
<dbReference type="InterPro" id="IPR013783">
    <property type="entry name" value="Ig-like_fold"/>
</dbReference>
<name>A0A1W6B9D1_9GAMM</name>
<evidence type="ECO:0000313" key="1">
    <source>
        <dbReference type="EMBL" id="ARJ43690.1"/>
    </source>
</evidence>
<evidence type="ECO:0000313" key="2">
    <source>
        <dbReference type="Proteomes" id="UP000192900"/>
    </source>
</evidence>
<dbReference type="Proteomes" id="UP000192900">
    <property type="component" value="Chromosome"/>
</dbReference>
<dbReference type="AlphaFoldDB" id="A0A1W6B9D1"/>
<keyword evidence="2" id="KW-1185">Reference proteome</keyword>
<dbReference type="NCBIfam" id="NF012196">
    <property type="entry name" value="Ig_like_ice"/>
    <property type="match status" value="1"/>
</dbReference>